<protein>
    <submittedName>
        <fullName evidence="2">(Mediterranean fruit fly) hypothetical protein</fullName>
    </submittedName>
</protein>
<keyword evidence="3" id="KW-1185">Reference proteome</keyword>
<comment type="caution">
    <text evidence="2">The sequence shown here is derived from an EMBL/GenBank/DDBJ whole genome shotgun (WGS) entry which is preliminary data.</text>
</comment>
<reference evidence="2" key="1">
    <citation type="submission" date="2020-11" db="EMBL/GenBank/DDBJ databases">
        <authorList>
            <person name="Whitehead M."/>
        </authorList>
    </citation>
    <scope>NUCLEOTIDE SEQUENCE</scope>
    <source>
        <strain evidence="2">EGII</strain>
    </source>
</reference>
<dbReference type="AlphaFoldDB" id="A0A811UXY2"/>
<feature type="compositionally biased region" description="Polar residues" evidence="1">
    <location>
        <begin position="76"/>
        <end position="85"/>
    </location>
</feature>
<evidence type="ECO:0000256" key="1">
    <source>
        <dbReference type="SAM" id="MobiDB-lite"/>
    </source>
</evidence>
<organism evidence="2 3">
    <name type="scientific">Ceratitis capitata</name>
    <name type="common">Mediterranean fruit fly</name>
    <name type="synonym">Tephritis capitata</name>
    <dbReference type="NCBI Taxonomy" id="7213"/>
    <lineage>
        <taxon>Eukaryota</taxon>
        <taxon>Metazoa</taxon>
        <taxon>Ecdysozoa</taxon>
        <taxon>Arthropoda</taxon>
        <taxon>Hexapoda</taxon>
        <taxon>Insecta</taxon>
        <taxon>Pterygota</taxon>
        <taxon>Neoptera</taxon>
        <taxon>Endopterygota</taxon>
        <taxon>Diptera</taxon>
        <taxon>Brachycera</taxon>
        <taxon>Muscomorpha</taxon>
        <taxon>Tephritoidea</taxon>
        <taxon>Tephritidae</taxon>
        <taxon>Ceratitis</taxon>
        <taxon>Ceratitis</taxon>
    </lineage>
</organism>
<evidence type="ECO:0000313" key="3">
    <source>
        <dbReference type="Proteomes" id="UP000606786"/>
    </source>
</evidence>
<feature type="compositionally biased region" description="Basic and acidic residues" evidence="1">
    <location>
        <begin position="58"/>
        <end position="74"/>
    </location>
</feature>
<gene>
    <name evidence="2" type="ORF">CCAP1982_LOCUS11026</name>
</gene>
<dbReference type="EMBL" id="CAJHJT010000034">
    <property type="protein sequence ID" value="CAD7002537.1"/>
    <property type="molecule type" value="Genomic_DNA"/>
</dbReference>
<feature type="region of interest" description="Disordered" evidence="1">
    <location>
        <begin position="51"/>
        <end position="94"/>
    </location>
</feature>
<evidence type="ECO:0000313" key="2">
    <source>
        <dbReference type="EMBL" id="CAD7002537.1"/>
    </source>
</evidence>
<accession>A0A811UXY2</accession>
<sequence>MYDVATSAKTATTTTTHASQPRASEAQAHNAALAQPAVCTYECGKMHATRPQGASVNKFEEHESDTAPHADKNHPSAHSTCQHNYSEGDEGGSGGDCHGVSVQVLPSVAEKAYWMWMRLPKRKARLHACDFFCI</sequence>
<proteinExistence type="predicted"/>
<feature type="region of interest" description="Disordered" evidence="1">
    <location>
        <begin position="1"/>
        <end position="29"/>
    </location>
</feature>
<name>A0A811UXY2_CERCA</name>
<dbReference type="Proteomes" id="UP000606786">
    <property type="component" value="Unassembled WGS sequence"/>
</dbReference>